<dbReference type="AlphaFoldDB" id="A0A3Q2E0V2"/>
<dbReference type="InterPro" id="IPR018247">
    <property type="entry name" value="EF_Hand_1_Ca_BS"/>
</dbReference>
<dbReference type="GO" id="GO:0005509">
    <property type="term" value="F:calcium ion binding"/>
    <property type="evidence" value="ECO:0007669"/>
    <property type="project" value="InterPro"/>
</dbReference>
<reference evidence="4" key="1">
    <citation type="submission" date="2025-08" db="UniProtKB">
        <authorList>
            <consortium name="Ensembl"/>
        </authorList>
    </citation>
    <scope>IDENTIFICATION</scope>
</reference>
<dbReference type="PROSITE" id="PS00303">
    <property type="entry name" value="S100_CABP"/>
    <property type="match status" value="1"/>
</dbReference>
<protein>
    <recommendedName>
        <fullName evidence="3">EF-hand domain-containing protein</fullName>
    </recommendedName>
</protein>
<dbReference type="Ensembl" id="ENSCVAT00000003030.1">
    <property type="protein sequence ID" value="ENSCVAP00000024894.1"/>
    <property type="gene ID" value="ENSCVAG00000009267.1"/>
</dbReference>
<dbReference type="PROSITE" id="PS50222">
    <property type="entry name" value="EF_HAND_2"/>
    <property type="match status" value="1"/>
</dbReference>
<keyword evidence="1" id="KW-0479">Metal-binding</keyword>
<dbReference type="Proteomes" id="UP000265020">
    <property type="component" value="Unassembled WGS sequence"/>
</dbReference>
<name>A0A3Q2E0V2_CYPVA</name>
<keyword evidence="5" id="KW-1185">Reference proteome</keyword>
<evidence type="ECO:0000313" key="4">
    <source>
        <dbReference type="Ensembl" id="ENSCVAP00000024894.1"/>
    </source>
</evidence>
<evidence type="ECO:0000256" key="1">
    <source>
        <dbReference type="ARBA" id="ARBA00022723"/>
    </source>
</evidence>
<dbReference type="Gene3D" id="1.10.238.10">
    <property type="entry name" value="EF-hand"/>
    <property type="match status" value="1"/>
</dbReference>
<dbReference type="InterPro" id="IPR002048">
    <property type="entry name" value="EF_hand_dom"/>
</dbReference>
<dbReference type="PROSITE" id="PS00018">
    <property type="entry name" value="EF_HAND_1"/>
    <property type="match status" value="1"/>
</dbReference>
<dbReference type="InterPro" id="IPR001751">
    <property type="entry name" value="S100/CaBP7/8-like_CS"/>
</dbReference>
<feature type="domain" description="EF-hand" evidence="3">
    <location>
        <begin position="47"/>
        <end position="82"/>
    </location>
</feature>
<reference evidence="4" key="2">
    <citation type="submission" date="2025-09" db="UniProtKB">
        <authorList>
            <consortium name="Ensembl"/>
        </authorList>
    </citation>
    <scope>IDENTIFICATION</scope>
</reference>
<sequence length="89" mass="10108">LKSSGFLAESFVSVVLLLSMSQPHSRHDWLTKSEQRSLYFSTLLFCSDRPICSIFLKSLDSNGDNMVDFKEFMVLVGSLTCVAHNRFIK</sequence>
<keyword evidence="2" id="KW-0106">Calcium</keyword>
<evidence type="ECO:0000313" key="5">
    <source>
        <dbReference type="Proteomes" id="UP000265020"/>
    </source>
</evidence>
<dbReference type="SUPFAM" id="SSF47473">
    <property type="entry name" value="EF-hand"/>
    <property type="match status" value="1"/>
</dbReference>
<accession>A0A3Q2E0V2</accession>
<evidence type="ECO:0000259" key="3">
    <source>
        <dbReference type="PROSITE" id="PS50222"/>
    </source>
</evidence>
<dbReference type="InterPro" id="IPR011992">
    <property type="entry name" value="EF-hand-dom_pair"/>
</dbReference>
<proteinExistence type="predicted"/>
<evidence type="ECO:0000256" key="2">
    <source>
        <dbReference type="ARBA" id="ARBA00022837"/>
    </source>
</evidence>
<organism evidence="4 5">
    <name type="scientific">Cyprinodon variegatus</name>
    <name type="common">Sheepshead minnow</name>
    <dbReference type="NCBI Taxonomy" id="28743"/>
    <lineage>
        <taxon>Eukaryota</taxon>
        <taxon>Metazoa</taxon>
        <taxon>Chordata</taxon>
        <taxon>Craniata</taxon>
        <taxon>Vertebrata</taxon>
        <taxon>Euteleostomi</taxon>
        <taxon>Actinopterygii</taxon>
        <taxon>Neopterygii</taxon>
        <taxon>Teleostei</taxon>
        <taxon>Neoteleostei</taxon>
        <taxon>Acanthomorphata</taxon>
        <taxon>Ovalentaria</taxon>
        <taxon>Atherinomorphae</taxon>
        <taxon>Cyprinodontiformes</taxon>
        <taxon>Cyprinodontidae</taxon>
        <taxon>Cyprinodon</taxon>
    </lineage>
</organism>